<dbReference type="Gene3D" id="1.10.3720.10">
    <property type="entry name" value="MetI-like"/>
    <property type="match status" value="1"/>
</dbReference>
<keyword evidence="2 7" id="KW-0813">Transport</keyword>
<dbReference type="Pfam" id="PF00528">
    <property type="entry name" value="BPD_transp_1"/>
    <property type="match status" value="1"/>
</dbReference>
<evidence type="ECO:0000256" key="3">
    <source>
        <dbReference type="ARBA" id="ARBA00022475"/>
    </source>
</evidence>
<feature type="transmembrane region" description="Helical" evidence="7">
    <location>
        <begin position="72"/>
        <end position="91"/>
    </location>
</feature>
<evidence type="ECO:0000256" key="1">
    <source>
        <dbReference type="ARBA" id="ARBA00004651"/>
    </source>
</evidence>
<dbReference type="RefSeq" id="WP_197743299.1">
    <property type="nucleotide sequence ID" value="NZ_AP021879.1"/>
</dbReference>
<proteinExistence type="inferred from homology"/>
<dbReference type="InterPro" id="IPR035906">
    <property type="entry name" value="MetI-like_sf"/>
</dbReference>
<feature type="domain" description="ABC transmembrane type-1" evidence="8">
    <location>
        <begin position="65"/>
        <end position="247"/>
    </location>
</feature>
<gene>
    <name evidence="9" type="ORF">DSCOOX_18420</name>
</gene>
<dbReference type="GO" id="GO:0055085">
    <property type="term" value="P:transmembrane transport"/>
    <property type="evidence" value="ECO:0007669"/>
    <property type="project" value="InterPro"/>
</dbReference>
<keyword evidence="5 7" id="KW-1133">Transmembrane helix</keyword>
<organism evidence="9 10">
    <name type="scientific">Desulfosarcina ovata subsp. ovata</name>
    <dbReference type="NCBI Taxonomy" id="2752305"/>
    <lineage>
        <taxon>Bacteria</taxon>
        <taxon>Pseudomonadati</taxon>
        <taxon>Thermodesulfobacteriota</taxon>
        <taxon>Desulfobacteria</taxon>
        <taxon>Desulfobacterales</taxon>
        <taxon>Desulfosarcinaceae</taxon>
        <taxon>Desulfosarcina</taxon>
    </lineage>
</organism>
<protein>
    <submittedName>
        <fullName evidence="9">Taurine ABC transporter permease</fullName>
    </submittedName>
</protein>
<accession>A0A5K8A7Q9</accession>
<evidence type="ECO:0000256" key="2">
    <source>
        <dbReference type="ARBA" id="ARBA00022448"/>
    </source>
</evidence>
<dbReference type="AlphaFoldDB" id="A0A5K8A7Q9"/>
<evidence type="ECO:0000313" key="10">
    <source>
        <dbReference type="Proteomes" id="UP000422108"/>
    </source>
</evidence>
<evidence type="ECO:0000256" key="5">
    <source>
        <dbReference type="ARBA" id="ARBA00022989"/>
    </source>
</evidence>
<sequence length="263" mass="27796">MPPVSKKILRSIVPLLIVLGIWEVAAQMVMGIRGVPFPTPWQTFLRLGGLTGGDSLCGHSLYVHIGNSLRRWAIGFTIAAFLGIGYGLVAGRIRAVEKATAGIPQLLLLIPGLAWVPVAILLFGIGETATVFMIVVSATAPIAINVLGGIKDIDVQLVRAARMMGAGNNALFFRVLIPAALPSLISGLRIGLGTGWRVLVAAEMVVGTGTGLGYSIVQARWTLDYPASFACIAVICGIGLLAEQGILRPLEKQAHTRWTLATE</sequence>
<feature type="transmembrane region" description="Helical" evidence="7">
    <location>
        <begin position="131"/>
        <end position="150"/>
    </location>
</feature>
<dbReference type="InterPro" id="IPR000515">
    <property type="entry name" value="MetI-like"/>
</dbReference>
<dbReference type="SUPFAM" id="SSF161098">
    <property type="entry name" value="MetI-like"/>
    <property type="match status" value="1"/>
</dbReference>
<reference evidence="9 10" key="1">
    <citation type="submission" date="2019-11" db="EMBL/GenBank/DDBJ databases">
        <title>Comparative genomics of hydrocarbon-degrading Desulfosarcina strains.</title>
        <authorList>
            <person name="Watanabe M."/>
            <person name="Kojima H."/>
            <person name="Fukui M."/>
        </authorList>
    </citation>
    <scope>NUCLEOTIDE SEQUENCE [LARGE SCALE GENOMIC DNA]</scope>
    <source>
        <strain evidence="10">oXyS1</strain>
    </source>
</reference>
<feature type="transmembrane region" description="Helical" evidence="7">
    <location>
        <begin position="171"/>
        <end position="192"/>
    </location>
</feature>
<dbReference type="CDD" id="cd06261">
    <property type="entry name" value="TM_PBP2"/>
    <property type="match status" value="1"/>
</dbReference>
<keyword evidence="6 7" id="KW-0472">Membrane</keyword>
<keyword evidence="10" id="KW-1185">Reference proteome</keyword>
<keyword evidence="4 7" id="KW-0812">Transmembrane</keyword>
<evidence type="ECO:0000256" key="6">
    <source>
        <dbReference type="ARBA" id="ARBA00023136"/>
    </source>
</evidence>
<comment type="similarity">
    <text evidence="7">Belongs to the binding-protein-dependent transport system permease family.</text>
</comment>
<feature type="transmembrane region" description="Helical" evidence="7">
    <location>
        <begin position="229"/>
        <end position="247"/>
    </location>
</feature>
<evidence type="ECO:0000259" key="8">
    <source>
        <dbReference type="PROSITE" id="PS50928"/>
    </source>
</evidence>
<evidence type="ECO:0000256" key="4">
    <source>
        <dbReference type="ARBA" id="ARBA00022692"/>
    </source>
</evidence>
<dbReference type="PROSITE" id="PS50928">
    <property type="entry name" value="ABC_TM1"/>
    <property type="match status" value="1"/>
</dbReference>
<name>A0A5K8A7Q9_9BACT</name>
<evidence type="ECO:0000313" key="9">
    <source>
        <dbReference type="EMBL" id="BBO88662.1"/>
    </source>
</evidence>
<feature type="transmembrane region" description="Helical" evidence="7">
    <location>
        <begin position="198"/>
        <end position="217"/>
    </location>
</feature>
<dbReference type="EMBL" id="AP021879">
    <property type="protein sequence ID" value="BBO88662.1"/>
    <property type="molecule type" value="Genomic_DNA"/>
</dbReference>
<comment type="subcellular location">
    <subcellularLocation>
        <location evidence="1 7">Cell membrane</location>
        <topology evidence="1 7">Multi-pass membrane protein</topology>
    </subcellularLocation>
</comment>
<evidence type="ECO:0000256" key="7">
    <source>
        <dbReference type="RuleBase" id="RU363032"/>
    </source>
</evidence>
<dbReference type="PANTHER" id="PTHR30151:SF0">
    <property type="entry name" value="ABC TRANSPORTER PERMEASE PROTEIN MJ0413-RELATED"/>
    <property type="match status" value="1"/>
</dbReference>
<feature type="transmembrane region" description="Helical" evidence="7">
    <location>
        <begin position="103"/>
        <end position="125"/>
    </location>
</feature>
<keyword evidence="3" id="KW-1003">Cell membrane</keyword>
<feature type="transmembrane region" description="Helical" evidence="7">
    <location>
        <begin position="12"/>
        <end position="32"/>
    </location>
</feature>
<dbReference type="GO" id="GO:0005886">
    <property type="term" value="C:plasma membrane"/>
    <property type="evidence" value="ECO:0007669"/>
    <property type="project" value="UniProtKB-SubCell"/>
</dbReference>
<dbReference type="Proteomes" id="UP000422108">
    <property type="component" value="Chromosome"/>
</dbReference>
<dbReference type="PANTHER" id="PTHR30151">
    <property type="entry name" value="ALKANE SULFONATE ABC TRANSPORTER-RELATED, MEMBRANE SUBUNIT"/>
    <property type="match status" value="1"/>
</dbReference>